<evidence type="ECO:0000256" key="2">
    <source>
        <dbReference type="ARBA" id="ARBA00024228"/>
    </source>
</evidence>
<sequence>MAWIADCGDFLEFQDNLKKMRLLDDKIIYTLNTAIPTDSFKGQVNATAKCKDLFQQIQTGHAQREVAIQTCINATKDRVKSLKEQRDSGKDDPELLKSLRKEQNKLRLLQTELNVEDVVKQQTTRVYSERCRSYYKPPSKQL</sequence>
<comment type="similarity">
    <text evidence="1">Belongs to the MIX23 family.</text>
</comment>
<dbReference type="GO" id="GO:0005758">
    <property type="term" value="C:mitochondrial intermembrane space"/>
    <property type="evidence" value="ECO:0007669"/>
    <property type="project" value="InterPro"/>
</dbReference>
<evidence type="ECO:0000313" key="4">
    <source>
        <dbReference type="Proteomes" id="UP000829291"/>
    </source>
</evidence>
<evidence type="ECO:0000313" key="5">
    <source>
        <dbReference type="RefSeq" id="XP_015524003.1"/>
    </source>
</evidence>
<dbReference type="OrthoDB" id="5593818at2759"/>
<dbReference type="AlphaFoldDB" id="A0A6J0CBF9"/>
<dbReference type="InParanoid" id="A0A6J0CBF9"/>
<dbReference type="Proteomes" id="UP000829291">
    <property type="component" value="Chromosome 1"/>
</dbReference>
<dbReference type="PANTHER" id="PTHR31905:SF2">
    <property type="entry name" value="PROTEIN MIX23"/>
    <property type="match status" value="1"/>
</dbReference>
<dbReference type="CTD" id="40159"/>
<protein>
    <recommendedName>
        <fullName evidence="2">Protein MIX23</fullName>
    </recommendedName>
    <alternativeName>
        <fullName evidence="3">Coiled-coil domain-containing protein 58</fullName>
    </alternativeName>
</protein>
<dbReference type="KEGG" id="nlo:107227389"/>
<evidence type="ECO:0000256" key="1">
    <source>
        <dbReference type="ARBA" id="ARBA00024204"/>
    </source>
</evidence>
<dbReference type="RefSeq" id="XP_015524003.1">
    <property type="nucleotide sequence ID" value="XM_015668517.2"/>
</dbReference>
<reference evidence="5" key="1">
    <citation type="submission" date="2025-08" db="UniProtKB">
        <authorList>
            <consortium name="RefSeq"/>
        </authorList>
    </citation>
    <scope>IDENTIFICATION</scope>
    <source>
        <tissue evidence="5">Thorax and Abdomen</tissue>
    </source>
</reference>
<organism evidence="5">
    <name type="scientific">Neodiprion lecontei</name>
    <name type="common">Redheaded pine sawfly</name>
    <dbReference type="NCBI Taxonomy" id="441921"/>
    <lineage>
        <taxon>Eukaryota</taxon>
        <taxon>Metazoa</taxon>
        <taxon>Ecdysozoa</taxon>
        <taxon>Arthropoda</taxon>
        <taxon>Hexapoda</taxon>
        <taxon>Insecta</taxon>
        <taxon>Pterygota</taxon>
        <taxon>Neoptera</taxon>
        <taxon>Endopterygota</taxon>
        <taxon>Hymenoptera</taxon>
        <taxon>Tenthredinoidea</taxon>
        <taxon>Diprionidae</taxon>
        <taxon>Diprioninae</taxon>
        <taxon>Neodiprion</taxon>
    </lineage>
</organism>
<evidence type="ECO:0000256" key="3">
    <source>
        <dbReference type="ARBA" id="ARBA00030733"/>
    </source>
</evidence>
<dbReference type="FunCoup" id="A0A6J0CBF9">
    <property type="interactions" value="1027"/>
</dbReference>
<dbReference type="Pfam" id="PF09774">
    <property type="entry name" value="MIX23"/>
    <property type="match status" value="1"/>
</dbReference>
<gene>
    <name evidence="5" type="primary">LOC107227389</name>
</gene>
<dbReference type="PANTHER" id="PTHR31905">
    <property type="entry name" value="COILED-COIL DOMAIN-CONTAINING PROTEIN 58"/>
    <property type="match status" value="1"/>
</dbReference>
<proteinExistence type="inferred from homology"/>
<name>A0A6J0CBF9_NEOLC</name>
<keyword evidence="4" id="KW-1185">Reference proteome</keyword>
<accession>A0A6J0CBF9</accession>
<dbReference type="GeneID" id="107227389"/>
<dbReference type="InterPro" id="IPR019171">
    <property type="entry name" value="MIX23"/>
</dbReference>